<dbReference type="EMBL" id="JAFCMP010000086">
    <property type="protein sequence ID" value="KAG5187655.1"/>
    <property type="molecule type" value="Genomic_DNA"/>
</dbReference>
<dbReference type="GO" id="GO:0000981">
    <property type="term" value="F:DNA-binding transcription factor activity, RNA polymerase II-specific"/>
    <property type="evidence" value="ECO:0007669"/>
    <property type="project" value="TreeGrafter"/>
</dbReference>
<evidence type="ECO:0000259" key="1">
    <source>
        <dbReference type="PROSITE" id="PS50090"/>
    </source>
</evidence>
<evidence type="ECO:0000313" key="4">
    <source>
        <dbReference type="Proteomes" id="UP000664859"/>
    </source>
</evidence>
<protein>
    <recommendedName>
        <fullName evidence="5">Myb-like domain-containing protein</fullName>
    </recommendedName>
</protein>
<dbReference type="InterPro" id="IPR009057">
    <property type="entry name" value="Homeodomain-like_sf"/>
</dbReference>
<keyword evidence="4" id="KW-1185">Reference proteome</keyword>
<feature type="domain" description="HTH myb-type" evidence="2">
    <location>
        <begin position="160"/>
        <end position="208"/>
    </location>
</feature>
<evidence type="ECO:0000313" key="3">
    <source>
        <dbReference type="EMBL" id="KAG5187655.1"/>
    </source>
</evidence>
<dbReference type="Proteomes" id="UP000664859">
    <property type="component" value="Unassembled WGS sequence"/>
</dbReference>
<dbReference type="SMART" id="SM00717">
    <property type="entry name" value="SANT"/>
    <property type="match status" value="1"/>
</dbReference>
<dbReference type="AlphaFoldDB" id="A0A835ZA42"/>
<dbReference type="OrthoDB" id="2143914at2759"/>
<name>A0A835ZA42_9STRA</name>
<evidence type="ECO:0008006" key="5">
    <source>
        <dbReference type="Google" id="ProtNLM"/>
    </source>
</evidence>
<dbReference type="Gene3D" id="1.10.10.60">
    <property type="entry name" value="Homeodomain-like"/>
    <property type="match status" value="1"/>
</dbReference>
<dbReference type="PROSITE" id="PS51294">
    <property type="entry name" value="HTH_MYB"/>
    <property type="match status" value="1"/>
</dbReference>
<accession>A0A835ZA42</accession>
<dbReference type="PROSITE" id="PS50090">
    <property type="entry name" value="MYB_LIKE"/>
    <property type="match status" value="1"/>
</dbReference>
<dbReference type="PANTHER" id="PTHR45614">
    <property type="entry name" value="MYB PROTEIN-RELATED"/>
    <property type="match status" value="1"/>
</dbReference>
<dbReference type="SUPFAM" id="SSF46689">
    <property type="entry name" value="Homeodomain-like"/>
    <property type="match status" value="1"/>
</dbReference>
<dbReference type="InterPro" id="IPR017930">
    <property type="entry name" value="Myb_dom"/>
</dbReference>
<feature type="non-terminal residue" evidence="3">
    <location>
        <position position="1"/>
    </location>
</feature>
<comment type="caution">
    <text evidence="3">The sequence shown here is derived from an EMBL/GenBank/DDBJ whole genome shotgun (WGS) entry which is preliminary data.</text>
</comment>
<gene>
    <name evidence="3" type="ORF">JKP88DRAFT_178751</name>
</gene>
<organism evidence="3 4">
    <name type="scientific">Tribonema minus</name>
    <dbReference type="NCBI Taxonomy" id="303371"/>
    <lineage>
        <taxon>Eukaryota</taxon>
        <taxon>Sar</taxon>
        <taxon>Stramenopiles</taxon>
        <taxon>Ochrophyta</taxon>
        <taxon>PX clade</taxon>
        <taxon>Xanthophyceae</taxon>
        <taxon>Tribonematales</taxon>
        <taxon>Tribonemataceae</taxon>
        <taxon>Tribonema</taxon>
    </lineage>
</organism>
<dbReference type="InterPro" id="IPR001005">
    <property type="entry name" value="SANT/Myb"/>
</dbReference>
<sequence length="238" mass="26108">RCRCEAQDCTMRAAGTRLATRRHYHATCGHVHASGAKAGMRFHHHQLEKIRKHQRAHKRSSVIALTAPAPDSPYPGGLPVEVAEALLRGGAELYDPALWSADAGARLGALVEQQHARRGVGRVAWDKVAAAMRAPALSASQCMLHWRDVVNGGAIIMGVGTWCNAEDTRLRALTAHFRQSWATIARFMPGRGPKQCRERFNNVIDPASHKRAPWKPAEDELLMAVCAQTGERCQCALC</sequence>
<dbReference type="InterPro" id="IPR050560">
    <property type="entry name" value="MYB_TF"/>
</dbReference>
<dbReference type="GO" id="GO:0000978">
    <property type="term" value="F:RNA polymerase II cis-regulatory region sequence-specific DNA binding"/>
    <property type="evidence" value="ECO:0007669"/>
    <property type="project" value="TreeGrafter"/>
</dbReference>
<proteinExistence type="predicted"/>
<dbReference type="CDD" id="cd00167">
    <property type="entry name" value="SANT"/>
    <property type="match status" value="1"/>
</dbReference>
<dbReference type="Pfam" id="PF13921">
    <property type="entry name" value="Myb_DNA-bind_6"/>
    <property type="match status" value="1"/>
</dbReference>
<evidence type="ECO:0000259" key="2">
    <source>
        <dbReference type="PROSITE" id="PS51294"/>
    </source>
</evidence>
<feature type="domain" description="Myb-like" evidence="1">
    <location>
        <begin position="160"/>
        <end position="204"/>
    </location>
</feature>
<reference evidence="3" key="1">
    <citation type="submission" date="2021-02" db="EMBL/GenBank/DDBJ databases">
        <title>First Annotated Genome of the Yellow-green Alga Tribonema minus.</title>
        <authorList>
            <person name="Mahan K.M."/>
        </authorList>
    </citation>
    <scope>NUCLEOTIDE SEQUENCE</scope>
    <source>
        <strain evidence="3">UTEX B ZZ1240</strain>
    </source>
</reference>
<dbReference type="GO" id="GO:0005634">
    <property type="term" value="C:nucleus"/>
    <property type="evidence" value="ECO:0007669"/>
    <property type="project" value="TreeGrafter"/>
</dbReference>